<evidence type="ECO:0000256" key="10">
    <source>
        <dbReference type="ARBA" id="ARBA00023136"/>
    </source>
</evidence>
<evidence type="ECO:0000256" key="9">
    <source>
        <dbReference type="ARBA" id="ARBA00022967"/>
    </source>
</evidence>
<dbReference type="CDD" id="cd03216">
    <property type="entry name" value="ABC_Carb_Monos_I"/>
    <property type="match status" value="1"/>
</dbReference>
<dbReference type="InterPro" id="IPR027417">
    <property type="entry name" value="P-loop_NTPase"/>
</dbReference>
<dbReference type="GO" id="GO:0005886">
    <property type="term" value="C:plasma membrane"/>
    <property type="evidence" value="ECO:0007669"/>
    <property type="project" value="UniProtKB-SubCell"/>
</dbReference>
<evidence type="ECO:0000256" key="8">
    <source>
        <dbReference type="ARBA" id="ARBA00022840"/>
    </source>
</evidence>
<evidence type="ECO:0000256" key="3">
    <source>
        <dbReference type="ARBA" id="ARBA00022448"/>
    </source>
</evidence>
<proteinExistence type="predicted"/>
<dbReference type="GO" id="GO:0005524">
    <property type="term" value="F:ATP binding"/>
    <property type="evidence" value="ECO:0007669"/>
    <property type="project" value="UniProtKB-KW"/>
</dbReference>
<evidence type="ECO:0000259" key="11">
    <source>
        <dbReference type="PROSITE" id="PS50893"/>
    </source>
</evidence>
<evidence type="ECO:0000256" key="5">
    <source>
        <dbReference type="ARBA" id="ARBA00022597"/>
    </source>
</evidence>
<dbReference type="InterPro" id="IPR003439">
    <property type="entry name" value="ABC_transporter-like_ATP-bd"/>
</dbReference>
<dbReference type="PANTHER" id="PTHR43790">
    <property type="entry name" value="CARBOHYDRATE TRANSPORT ATP-BINDING PROTEIN MG119-RELATED"/>
    <property type="match status" value="1"/>
</dbReference>
<evidence type="ECO:0000256" key="6">
    <source>
        <dbReference type="ARBA" id="ARBA00022737"/>
    </source>
</evidence>
<dbReference type="Pfam" id="PF00005">
    <property type="entry name" value="ABC_tran"/>
    <property type="match status" value="2"/>
</dbReference>
<evidence type="ECO:0000256" key="2">
    <source>
        <dbReference type="ARBA" id="ARBA00004533"/>
    </source>
</evidence>
<dbReference type="AlphaFoldDB" id="A0A7G9G9A0"/>
<comment type="subcellular location">
    <subcellularLocation>
        <location evidence="2">Cell inner membrane</location>
    </subcellularLocation>
    <subcellularLocation>
        <location evidence="1">Cell membrane</location>
        <topology evidence="1">Peripheral membrane protein</topology>
    </subcellularLocation>
</comment>
<dbReference type="CDD" id="cd03215">
    <property type="entry name" value="ABC_Carb_Monos_II"/>
    <property type="match status" value="1"/>
</dbReference>
<dbReference type="SMART" id="SM00382">
    <property type="entry name" value="AAA"/>
    <property type="match status" value="2"/>
</dbReference>
<dbReference type="SUPFAM" id="SSF52540">
    <property type="entry name" value="P-loop containing nucleoside triphosphate hydrolases"/>
    <property type="match status" value="2"/>
</dbReference>
<dbReference type="InterPro" id="IPR050107">
    <property type="entry name" value="ABC_carbohydrate_import_ATPase"/>
</dbReference>
<dbReference type="FunFam" id="3.40.50.300:FF:000126">
    <property type="entry name" value="Galactose/methyl galactoside import ATP-binding protein MglA"/>
    <property type="match status" value="1"/>
</dbReference>
<evidence type="ECO:0000256" key="7">
    <source>
        <dbReference type="ARBA" id="ARBA00022741"/>
    </source>
</evidence>
<dbReference type="PANTHER" id="PTHR43790:SF3">
    <property type="entry name" value="D-ALLOSE IMPORT ATP-BINDING PROTEIN ALSA-RELATED"/>
    <property type="match status" value="1"/>
</dbReference>
<keyword evidence="5" id="KW-0762">Sugar transport</keyword>
<dbReference type="PROSITE" id="PS00211">
    <property type="entry name" value="ABC_TRANSPORTER_1"/>
    <property type="match status" value="1"/>
</dbReference>
<dbReference type="EMBL" id="CP060635">
    <property type="protein sequence ID" value="QNM07382.1"/>
    <property type="molecule type" value="Genomic_DNA"/>
</dbReference>
<evidence type="ECO:0000313" key="13">
    <source>
        <dbReference type="Proteomes" id="UP000515860"/>
    </source>
</evidence>
<dbReference type="RefSeq" id="WP_118647690.1">
    <property type="nucleotide sequence ID" value="NZ_CP060635.1"/>
</dbReference>
<feature type="domain" description="ABC transporter" evidence="11">
    <location>
        <begin position="248"/>
        <end position="494"/>
    </location>
</feature>
<dbReference type="Gene3D" id="3.40.50.300">
    <property type="entry name" value="P-loop containing nucleotide triphosphate hydrolases"/>
    <property type="match status" value="2"/>
</dbReference>
<keyword evidence="9" id="KW-1278">Translocase</keyword>
<dbReference type="PROSITE" id="PS50893">
    <property type="entry name" value="ABC_TRANSPORTER_2"/>
    <property type="match status" value="2"/>
</dbReference>
<dbReference type="InterPro" id="IPR017871">
    <property type="entry name" value="ABC_transporter-like_CS"/>
</dbReference>
<dbReference type="InterPro" id="IPR003593">
    <property type="entry name" value="AAA+_ATPase"/>
</dbReference>
<dbReference type="Proteomes" id="UP000515860">
    <property type="component" value="Chromosome"/>
</dbReference>
<dbReference type="FunFam" id="3.40.50.300:FF:000127">
    <property type="entry name" value="Ribose import ATP-binding protein RbsA"/>
    <property type="match status" value="1"/>
</dbReference>
<evidence type="ECO:0000256" key="4">
    <source>
        <dbReference type="ARBA" id="ARBA00022475"/>
    </source>
</evidence>
<dbReference type="GO" id="GO:0016887">
    <property type="term" value="F:ATP hydrolysis activity"/>
    <property type="evidence" value="ECO:0007669"/>
    <property type="project" value="InterPro"/>
</dbReference>
<keyword evidence="13" id="KW-1185">Reference proteome</keyword>
<protein>
    <submittedName>
        <fullName evidence="12">Sugar ABC transporter ATP-binding protein</fullName>
    </submittedName>
</protein>
<keyword evidence="7" id="KW-0547">Nucleotide-binding</keyword>
<keyword evidence="6" id="KW-0677">Repeat</keyword>
<organism evidence="12 13">
    <name type="scientific">Wansuia hejianensis</name>
    <dbReference type="NCBI Taxonomy" id="2763667"/>
    <lineage>
        <taxon>Bacteria</taxon>
        <taxon>Bacillati</taxon>
        <taxon>Bacillota</taxon>
        <taxon>Clostridia</taxon>
        <taxon>Lachnospirales</taxon>
        <taxon>Lachnospiraceae</taxon>
        <taxon>Wansuia</taxon>
    </lineage>
</organism>
<sequence length="495" mass="54856">MEENILELKEITKKYPGVTALNQVSLGLKKGEIHALVGENGAGKSTLIKVISGAITPDEGEIAVEGQSYAAMTPALSKKLGIEVIYQEFNLIPNLSVAENMFMGNFIGNRVTVDFKAMERKAAEIFRMMKIDIHPRTLVKDLSVAYMQMVEIAKAIVKNVKILIMDEPTAPLTNNEVDILLNLVENLKREGVTIIYVSHRMDEIYRIADRLSIFRDGQWISTHKISEISRHDLVCAMVGREITETYPSRGDCIGETVLEVKHLTGKGASDISFELRKGEILGLAGLVGAGRTETARMIFGADPMESGTILIRGREVKIRSPKDAVDNGICLVPEDRKQQGVILSLPIRDNITLPIIKKISRFGVVNRQSENRILQKHKDDLRIKTPSFGQKVGNLSGGNQQKVVLSKWLASDAEILIFDEPTRGIDVGAKQEIYFLMNELAESGKAILMISSEMEELMGMSDRIVVLYEGRQTGEISKENFSQEGIMAKASNITK</sequence>
<name>A0A7G9G9A0_9FIRM</name>
<evidence type="ECO:0000313" key="12">
    <source>
        <dbReference type="EMBL" id="QNM07382.1"/>
    </source>
</evidence>
<dbReference type="KEGG" id="whj:H9Q79_10565"/>
<reference evidence="12 13" key="1">
    <citation type="submission" date="2020-08" db="EMBL/GenBank/DDBJ databases">
        <authorList>
            <person name="Liu C."/>
            <person name="Sun Q."/>
        </authorList>
    </citation>
    <scope>NUCLEOTIDE SEQUENCE [LARGE SCALE GENOMIC DNA]</scope>
    <source>
        <strain evidence="12 13">NSJ-29</strain>
    </source>
</reference>
<gene>
    <name evidence="12" type="ORF">H9Q79_10565</name>
</gene>
<keyword evidence="3" id="KW-0813">Transport</keyword>
<keyword evidence="8 12" id="KW-0067">ATP-binding</keyword>
<feature type="domain" description="ABC transporter" evidence="11">
    <location>
        <begin position="6"/>
        <end position="241"/>
    </location>
</feature>
<keyword evidence="4" id="KW-1003">Cell membrane</keyword>
<keyword evidence="10" id="KW-0472">Membrane</keyword>
<accession>A0A7G9G9A0</accession>
<dbReference type="GO" id="GO:0015749">
    <property type="term" value="P:monosaccharide transmembrane transport"/>
    <property type="evidence" value="ECO:0007669"/>
    <property type="project" value="UniProtKB-ARBA"/>
</dbReference>
<evidence type="ECO:0000256" key="1">
    <source>
        <dbReference type="ARBA" id="ARBA00004202"/>
    </source>
</evidence>